<organism evidence="1">
    <name type="scientific">Anguilla anguilla</name>
    <name type="common">European freshwater eel</name>
    <name type="synonym">Muraena anguilla</name>
    <dbReference type="NCBI Taxonomy" id="7936"/>
    <lineage>
        <taxon>Eukaryota</taxon>
        <taxon>Metazoa</taxon>
        <taxon>Chordata</taxon>
        <taxon>Craniata</taxon>
        <taxon>Vertebrata</taxon>
        <taxon>Euteleostomi</taxon>
        <taxon>Actinopterygii</taxon>
        <taxon>Neopterygii</taxon>
        <taxon>Teleostei</taxon>
        <taxon>Anguilliformes</taxon>
        <taxon>Anguillidae</taxon>
        <taxon>Anguilla</taxon>
    </lineage>
</organism>
<dbReference type="EMBL" id="GBXM01093960">
    <property type="protein sequence ID" value="JAH14617.1"/>
    <property type="molecule type" value="Transcribed_RNA"/>
</dbReference>
<dbReference type="AlphaFoldDB" id="A0A0E9QDN0"/>
<evidence type="ECO:0000313" key="1">
    <source>
        <dbReference type="EMBL" id="JAH14617.1"/>
    </source>
</evidence>
<protein>
    <submittedName>
        <fullName evidence="1">Uncharacterized protein</fullName>
    </submittedName>
</protein>
<sequence length="37" mass="3964">MVDCVGQSVGQPTLSTHMLVPRAVEGSVPTIFIFKMS</sequence>
<reference evidence="1" key="1">
    <citation type="submission" date="2014-11" db="EMBL/GenBank/DDBJ databases">
        <authorList>
            <person name="Amaro Gonzalez C."/>
        </authorList>
    </citation>
    <scope>NUCLEOTIDE SEQUENCE</scope>
</reference>
<accession>A0A0E9QDN0</accession>
<reference evidence="1" key="2">
    <citation type="journal article" date="2015" name="Fish Shellfish Immunol.">
        <title>Early steps in the European eel (Anguilla anguilla)-Vibrio vulnificus interaction in the gills: Role of the RtxA13 toxin.</title>
        <authorList>
            <person name="Callol A."/>
            <person name="Pajuelo D."/>
            <person name="Ebbesson L."/>
            <person name="Teles M."/>
            <person name="MacKenzie S."/>
            <person name="Amaro C."/>
        </authorList>
    </citation>
    <scope>NUCLEOTIDE SEQUENCE</scope>
</reference>
<name>A0A0E9QDN0_ANGAN</name>
<proteinExistence type="predicted"/>